<evidence type="ECO:0000313" key="1">
    <source>
        <dbReference type="EMBL" id="SFQ69306.1"/>
    </source>
</evidence>
<dbReference type="AlphaFoldDB" id="A0A1I6AKT9"/>
<sequence length="160" mass="18024">MAARAKTTYLADWPYLSAHSFSQNTMLKLHSVARLLPVLLLLSGACQQRRSSVIPTMKQLEGTWLLSQEENEGDTLVYRPNTYAFPPSRGRTGFAIKPFSRFEQFDIAPADGLAGRDGTWAMDRGNRLRVNLAEGQDSSYTLEILDLDSVRHVLKVRRLP</sequence>
<dbReference type="Proteomes" id="UP000199029">
    <property type="component" value="Unassembled WGS sequence"/>
</dbReference>
<accession>A0A1I6AKT9</accession>
<reference evidence="2" key="1">
    <citation type="submission" date="2016-10" db="EMBL/GenBank/DDBJ databases">
        <authorList>
            <person name="Varghese N."/>
            <person name="Submissions S."/>
        </authorList>
    </citation>
    <scope>NUCLEOTIDE SEQUENCE [LARGE SCALE GENOMIC DNA]</scope>
    <source>
        <strain evidence="2">OR362-8,ATCC BAA-1266,JCM 13504</strain>
    </source>
</reference>
<gene>
    <name evidence="1" type="ORF">SAMN04515668_3792</name>
</gene>
<name>A0A1I6AKT9_HYMAR</name>
<dbReference type="STRING" id="1227077.SAMN04515668_3792"/>
<evidence type="ECO:0008006" key="3">
    <source>
        <dbReference type="Google" id="ProtNLM"/>
    </source>
</evidence>
<proteinExistence type="predicted"/>
<protein>
    <recommendedName>
        <fullName evidence="3">Lipocalin-like domain-containing protein</fullName>
    </recommendedName>
</protein>
<evidence type="ECO:0000313" key="2">
    <source>
        <dbReference type="Proteomes" id="UP000199029"/>
    </source>
</evidence>
<organism evidence="1 2">
    <name type="scientific">Hymenobacter arizonensis</name>
    <name type="common">Siccationidurans arizonensis</name>
    <dbReference type="NCBI Taxonomy" id="1227077"/>
    <lineage>
        <taxon>Bacteria</taxon>
        <taxon>Pseudomonadati</taxon>
        <taxon>Bacteroidota</taxon>
        <taxon>Cytophagia</taxon>
        <taxon>Cytophagales</taxon>
        <taxon>Hymenobacteraceae</taxon>
        <taxon>Hymenobacter</taxon>
    </lineage>
</organism>
<dbReference type="EMBL" id="FOXS01000005">
    <property type="protein sequence ID" value="SFQ69306.1"/>
    <property type="molecule type" value="Genomic_DNA"/>
</dbReference>
<keyword evidence="2" id="KW-1185">Reference proteome</keyword>